<evidence type="ECO:0000313" key="1">
    <source>
        <dbReference type="EMBL" id="OTX45679.1"/>
    </source>
</evidence>
<sequence>MKVITIGTGSRLLFDLYKKPGISLIDSICKTNIMSLMSKPIKGLEQQDKINLNHYTLEQLKKGYLKRLSEKAKESEYIIIDFLDETYSSVKKDSSFITLNYDVQGSSLMNLLKNNEVYQNELNEAWYSACLLLIDRLKKLIPNEKVILHELYLAEKYIKDGELLEFSNSDEIKKINEVLKGKYEFFKRNFEGINIIKIDQNYADANHKYLLRPHLLSASYYECLYGALWNEFAIKQPEYRNESLKNKILIFGSCDSRDIFRVYEEHNGHLKYEIMDYYARSSLASVTAKPISYNEDQISLVSAFRRKALHRDIDKTFIKNLKDIAKKTDYLVIDFMEERFDILRYQNTYFTRSWEYRESNLQKEFNVTILDRFEAEVTKIWEENCFNFIEELKKYFRPEQIILNEVQMVNSYLKDNQMYLFENQDYICKFNKLLAHYYQYFKENFEGINVIKPREENYFYCDSKHLWGCFPYHFNDKYYLELERQIGKITD</sequence>
<protein>
    <submittedName>
        <fullName evidence="1">Uncharacterized protein</fullName>
    </submittedName>
</protein>
<dbReference type="InterPro" id="IPR046237">
    <property type="entry name" value="DUF6270"/>
</dbReference>
<dbReference type="AlphaFoldDB" id="A0A9Q5SL63"/>
<dbReference type="RefSeq" id="WP_087959199.1">
    <property type="nucleotide sequence ID" value="NZ_NFCY01000024.1"/>
</dbReference>
<dbReference type="EMBL" id="NFCY01000024">
    <property type="protein sequence ID" value="OTX45679.1"/>
    <property type="molecule type" value="Genomic_DNA"/>
</dbReference>
<accession>A0A9Q5SL63</accession>
<evidence type="ECO:0000313" key="2">
    <source>
        <dbReference type="Proteomes" id="UP000194733"/>
    </source>
</evidence>
<dbReference type="Proteomes" id="UP000194733">
    <property type="component" value="Unassembled WGS sequence"/>
</dbReference>
<organism evidence="1 2">
    <name type="scientific">Bacillus thuringiensis serovar sooncheon</name>
    <dbReference type="NCBI Taxonomy" id="180891"/>
    <lineage>
        <taxon>Bacteria</taxon>
        <taxon>Bacillati</taxon>
        <taxon>Bacillota</taxon>
        <taxon>Bacilli</taxon>
        <taxon>Bacillales</taxon>
        <taxon>Bacillaceae</taxon>
        <taxon>Bacillus</taxon>
        <taxon>Bacillus cereus group</taxon>
    </lineage>
</organism>
<reference evidence="1 2" key="1">
    <citation type="submission" date="2016-10" db="EMBL/GenBank/DDBJ databases">
        <title>Comparative genomics of Bacillus thuringiensis reveals a path to pathogens against multiple invertebrate hosts.</title>
        <authorList>
            <person name="Zheng J."/>
            <person name="Gao Q."/>
            <person name="Liu H."/>
            <person name="Peng D."/>
            <person name="Ruan L."/>
            <person name="Sun M."/>
        </authorList>
    </citation>
    <scope>NUCLEOTIDE SEQUENCE [LARGE SCALE GENOMIC DNA]</scope>
    <source>
        <strain evidence="1">BGSC 4BB1</strain>
    </source>
</reference>
<dbReference type="Pfam" id="PF19786">
    <property type="entry name" value="DUF6270"/>
    <property type="match status" value="2"/>
</dbReference>
<comment type="caution">
    <text evidence="1">The sequence shown here is derived from an EMBL/GenBank/DDBJ whole genome shotgun (WGS) entry which is preliminary data.</text>
</comment>
<proteinExistence type="predicted"/>
<gene>
    <name evidence="1" type="ORF">BK724_13640</name>
</gene>
<name>A0A9Q5SL63_BACTU</name>